<keyword evidence="1" id="KW-0472">Membrane</keyword>
<feature type="transmembrane region" description="Helical" evidence="1">
    <location>
        <begin position="94"/>
        <end position="116"/>
    </location>
</feature>
<protein>
    <submittedName>
        <fullName evidence="2">Uncharacterized protein</fullName>
    </submittedName>
</protein>
<sequence>MSIYSAVGCLDHASQDHELVFHLGTCATYISLRARCYGLATLSTLDPTVKLASRVGHLTIDMLRPLADYDDAQNMTKRSMGELDPLLVKKKGRYVMWGLLGIFRSDWIVLTIITIFNVRRKRAQSRLARCLD</sequence>
<dbReference type="EMBL" id="KV429080">
    <property type="protein sequence ID" value="KZT67103.1"/>
    <property type="molecule type" value="Genomic_DNA"/>
</dbReference>
<gene>
    <name evidence="2" type="ORF">DAEQUDRAFT_411106</name>
</gene>
<dbReference type="STRING" id="1314783.A0A165NL69"/>
<dbReference type="AlphaFoldDB" id="A0A165NL69"/>
<name>A0A165NL69_9APHY</name>
<evidence type="ECO:0000313" key="2">
    <source>
        <dbReference type="EMBL" id="KZT67103.1"/>
    </source>
</evidence>
<evidence type="ECO:0000256" key="1">
    <source>
        <dbReference type="SAM" id="Phobius"/>
    </source>
</evidence>
<reference evidence="2 3" key="1">
    <citation type="journal article" date="2016" name="Mol. Biol. Evol.">
        <title>Comparative Genomics of Early-Diverging Mushroom-Forming Fungi Provides Insights into the Origins of Lignocellulose Decay Capabilities.</title>
        <authorList>
            <person name="Nagy L.G."/>
            <person name="Riley R."/>
            <person name="Tritt A."/>
            <person name="Adam C."/>
            <person name="Daum C."/>
            <person name="Floudas D."/>
            <person name="Sun H."/>
            <person name="Yadav J.S."/>
            <person name="Pangilinan J."/>
            <person name="Larsson K.H."/>
            <person name="Matsuura K."/>
            <person name="Barry K."/>
            <person name="Labutti K."/>
            <person name="Kuo R."/>
            <person name="Ohm R.A."/>
            <person name="Bhattacharya S.S."/>
            <person name="Shirouzu T."/>
            <person name="Yoshinaga Y."/>
            <person name="Martin F.M."/>
            <person name="Grigoriev I.V."/>
            <person name="Hibbett D.S."/>
        </authorList>
    </citation>
    <scope>NUCLEOTIDE SEQUENCE [LARGE SCALE GENOMIC DNA]</scope>
    <source>
        <strain evidence="2 3">L-15889</strain>
    </source>
</reference>
<evidence type="ECO:0000313" key="3">
    <source>
        <dbReference type="Proteomes" id="UP000076727"/>
    </source>
</evidence>
<organism evidence="2 3">
    <name type="scientific">Daedalea quercina L-15889</name>
    <dbReference type="NCBI Taxonomy" id="1314783"/>
    <lineage>
        <taxon>Eukaryota</taxon>
        <taxon>Fungi</taxon>
        <taxon>Dikarya</taxon>
        <taxon>Basidiomycota</taxon>
        <taxon>Agaricomycotina</taxon>
        <taxon>Agaricomycetes</taxon>
        <taxon>Polyporales</taxon>
        <taxon>Fomitopsis</taxon>
    </lineage>
</organism>
<proteinExistence type="predicted"/>
<keyword evidence="3" id="KW-1185">Reference proteome</keyword>
<keyword evidence="1" id="KW-0812">Transmembrane</keyword>
<accession>A0A165NL69</accession>
<dbReference type="Proteomes" id="UP000076727">
    <property type="component" value="Unassembled WGS sequence"/>
</dbReference>
<keyword evidence="1" id="KW-1133">Transmembrane helix</keyword>